<keyword evidence="1" id="KW-0812">Transmembrane</keyword>
<evidence type="ECO:0000256" key="1">
    <source>
        <dbReference type="SAM" id="Phobius"/>
    </source>
</evidence>
<organism evidence="2 3">
    <name type="scientific">Aquarana catesbeiana</name>
    <name type="common">American bullfrog</name>
    <name type="synonym">Rana catesbeiana</name>
    <dbReference type="NCBI Taxonomy" id="8400"/>
    <lineage>
        <taxon>Eukaryota</taxon>
        <taxon>Metazoa</taxon>
        <taxon>Chordata</taxon>
        <taxon>Craniata</taxon>
        <taxon>Vertebrata</taxon>
        <taxon>Euteleostomi</taxon>
        <taxon>Amphibia</taxon>
        <taxon>Batrachia</taxon>
        <taxon>Anura</taxon>
        <taxon>Neobatrachia</taxon>
        <taxon>Ranoidea</taxon>
        <taxon>Ranidae</taxon>
        <taxon>Aquarana</taxon>
    </lineage>
</organism>
<dbReference type="Proteomes" id="UP000228934">
    <property type="component" value="Unassembled WGS sequence"/>
</dbReference>
<feature type="transmembrane region" description="Helical" evidence="1">
    <location>
        <begin position="60"/>
        <end position="84"/>
    </location>
</feature>
<accession>A0A2G9RJI4</accession>
<keyword evidence="1" id="KW-0472">Membrane</keyword>
<protein>
    <submittedName>
        <fullName evidence="2">Uncharacterized protein</fullName>
    </submittedName>
</protein>
<dbReference type="AlphaFoldDB" id="A0A2G9RJI4"/>
<reference evidence="3" key="1">
    <citation type="journal article" date="2017" name="Nat. Commun.">
        <title>The North American bullfrog draft genome provides insight into hormonal regulation of long noncoding RNA.</title>
        <authorList>
            <person name="Hammond S.A."/>
            <person name="Warren R.L."/>
            <person name="Vandervalk B.P."/>
            <person name="Kucuk E."/>
            <person name="Khan H."/>
            <person name="Gibb E.A."/>
            <person name="Pandoh P."/>
            <person name="Kirk H."/>
            <person name="Zhao Y."/>
            <person name="Jones M."/>
            <person name="Mungall A.J."/>
            <person name="Coope R."/>
            <person name="Pleasance S."/>
            <person name="Moore R.A."/>
            <person name="Holt R.A."/>
            <person name="Round J.M."/>
            <person name="Ohora S."/>
            <person name="Walle B.V."/>
            <person name="Veldhoen N."/>
            <person name="Helbing C.C."/>
            <person name="Birol I."/>
        </authorList>
    </citation>
    <scope>NUCLEOTIDE SEQUENCE [LARGE SCALE GENOMIC DNA]</scope>
</reference>
<sequence>MSCVLFYVLKNMPVYHKKKDISTVPKKKIYSKKYVGLIKNPFLNAHVNVHRVKIFLLNNVWLLLSMLNSSFLLKLVFTVTMQVIS</sequence>
<keyword evidence="3" id="KW-1185">Reference proteome</keyword>
<name>A0A2G9RJI4_AQUCT</name>
<gene>
    <name evidence="2" type="ORF">AB205_0090950</name>
</gene>
<evidence type="ECO:0000313" key="3">
    <source>
        <dbReference type="Proteomes" id="UP000228934"/>
    </source>
</evidence>
<evidence type="ECO:0000313" key="2">
    <source>
        <dbReference type="EMBL" id="PIO28062.1"/>
    </source>
</evidence>
<dbReference type="EMBL" id="KV943141">
    <property type="protein sequence ID" value="PIO28062.1"/>
    <property type="molecule type" value="Genomic_DNA"/>
</dbReference>
<keyword evidence="1" id="KW-1133">Transmembrane helix</keyword>
<proteinExistence type="predicted"/>